<accession>A0A4C1TCW0</accession>
<evidence type="ECO:0000313" key="2">
    <source>
        <dbReference type="EMBL" id="GBP12363.1"/>
    </source>
</evidence>
<keyword evidence="2" id="KW-0808">Transferase</keyword>
<dbReference type="GO" id="GO:0016301">
    <property type="term" value="F:kinase activity"/>
    <property type="evidence" value="ECO:0007669"/>
    <property type="project" value="UniProtKB-KW"/>
</dbReference>
<sequence length="71" mass="7984">MKRRGVKESDAYDWEKVDPTGNSTTAATITCSQSNQINQAQVKMNMSMLRRRNDVETAQVASAELLHVKDK</sequence>
<dbReference type="EMBL" id="BGZK01009458">
    <property type="protein sequence ID" value="GBP12363.1"/>
    <property type="molecule type" value="Genomic_DNA"/>
</dbReference>
<evidence type="ECO:0000313" key="3">
    <source>
        <dbReference type="Proteomes" id="UP000299102"/>
    </source>
</evidence>
<proteinExistence type="predicted"/>
<gene>
    <name evidence="2" type="primary">Asator</name>
    <name evidence="2" type="ORF">EVAR_72581_1</name>
</gene>
<feature type="compositionally biased region" description="Basic and acidic residues" evidence="1">
    <location>
        <begin position="1"/>
        <end position="18"/>
    </location>
</feature>
<feature type="non-terminal residue" evidence="2">
    <location>
        <position position="71"/>
    </location>
</feature>
<comment type="caution">
    <text evidence="2">The sequence shown here is derived from an EMBL/GenBank/DDBJ whole genome shotgun (WGS) entry which is preliminary data.</text>
</comment>
<keyword evidence="2" id="KW-0418">Kinase</keyword>
<feature type="region of interest" description="Disordered" evidence="1">
    <location>
        <begin position="1"/>
        <end position="22"/>
    </location>
</feature>
<keyword evidence="3" id="KW-1185">Reference proteome</keyword>
<name>A0A4C1TCW0_EUMVA</name>
<reference evidence="2 3" key="1">
    <citation type="journal article" date="2019" name="Commun. Biol.">
        <title>The bagworm genome reveals a unique fibroin gene that provides high tensile strength.</title>
        <authorList>
            <person name="Kono N."/>
            <person name="Nakamura H."/>
            <person name="Ohtoshi R."/>
            <person name="Tomita M."/>
            <person name="Numata K."/>
            <person name="Arakawa K."/>
        </authorList>
    </citation>
    <scope>NUCLEOTIDE SEQUENCE [LARGE SCALE GENOMIC DNA]</scope>
</reference>
<protein>
    <submittedName>
        <fullName evidence="2">Tau-tubulin kinase homolog Asator</fullName>
    </submittedName>
</protein>
<dbReference type="STRING" id="151549.A0A4C1TCW0"/>
<dbReference type="AlphaFoldDB" id="A0A4C1TCW0"/>
<dbReference type="OrthoDB" id="5979581at2759"/>
<organism evidence="2 3">
    <name type="scientific">Eumeta variegata</name>
    <name type="common">Bagworm moth</name>
    <name type="synonym">Eumeta japonica</name>
    <dbReference type="NCBI Taxonomy" id="151549"/>
    <lineage>
        <taxon>Eukaryota</taxon>
        <taxon>Metazoa</taxon>
        <taxon>Ecdysozoa</taxon>
        <taxon>Arthropoda</taxon>
        <taxon>Hexapoda</taxon>
        <taxon>Insecta</taxon>
        <taxon>Pterygota</taxon>
        <taxon>Neoptera</taxon>
        <taxon>Endopterygota</taxon>
        <taxon>Lepidoptera</taxon>
        <taxon>Glossata</taxon>
        <taxon>Ditrysia</taxon>
        <taxon>Tineoidea</taxon>
        <taxon>Psychidae</taxon>
        <taxon>Oiketicinae</taxon>
        <taxon>Eumeta</taxon>
    </lineage>
</organism>
<evidence type="ECO:0000256" key="1">
    <source>
        <dbReference type="SAM" id="MobiDB-lite"/>
    </source>
</evidence>
<dbReference type="Proteomes" id="UP000299102">
    <property type="component" value="Unassembled WGS sequence"/>
</dbReference>